<evidence type="ECO:0000256" key="13">
    <source>
        <dbReference type="PIRSR" id="PIRSR605493-1"/>
    </source>
</evidence>
<evidence type="ECO:0000256" key="8">
    <source>
        <dbReference type="ARBA" id="ARBA00025046"/>
    </source>
</evidence>
<dbReference type="PANTHER" id="PTHR33254:SF4">
    <property type="entry name" value="4-HYDROXY-4-METHYL-2-OXOGLUTARATE ALDOLASE 3-RELATED"/>
    <property type="match status" value="1"/>
</dbReference>
<evidence type="ECO:0000256" key="2">
    <source>
        <dbReference type="ARBA" id="ARBA00001968"/>
    </source>
</evidence>
<evidence type="ECO:0000256" key="10">
    <source>
        <dbReference type="ARBA" id="ARBA00030169"/>
    </source>
</evidence>
<evidence type="ECO:0000256" key="9">
    <source>
        <dbReference type="ARBA" id="ARBA00029596"/>
    </source>
</evidence>
<keyword evidence="13" id="KW-0460">Magnesium</keyword>
<evidence type="ECO:0000313" key="14">
    <source>
        <dbReference type="EMBL" id="MUG43845.1"/>
    </source>
</evidence>
<dbReference type="SUPFAM" id="SSF89562">
    <property type="entry name" value="RraA-like"/>
    <property type="match status" value="1"/>
</dbReference>
<dbReference type="InterPro" id="IPR005493">
    <property type="entry name" value="RraA/RraA-like"/>
</dbReference>
<comment type="subunit">
    <text evidence="4">Homotrimer.</text>
</comment>
<feature type="binding site" evidence="13">
    <location>
        <position position="114"/>
    </location>
    <ligand>
        <name>substrate</name>
    </ligand>
</feature>
<dbReference type="PANTHER" id="PTHR33254">
    <property type="entry name" value="4-HYDROXY-4-METHYL-2-OXOGLUTARATE ALDOLASE 3-RELATED"/>
    <property type="match status" value="1"/>
</dbReference>
<gene>
    <name evidence="14" type="ORF">GNP95_02330</name>
</gene>
<dbReference type="GO" id="GO:0047443">
    <property type="term" value="F:4-hydroxy-4-methyl-2-oxoglutarate aldolase activity"/>
    <property type="evidence" value="ECO:0007669"/>
    <property type="project" value="UniProtKB-EC"/>
</dbReference>
<dbReference type="GO" id="GO:0008948">
    <property type="term" value="F:oxaloacetate decarboxylase activity"/>
    <property type="evidence" value="ECO:0007669"/>
    <property type="project" value="UniProtKB-EC"/>
</dbReference>
<dbReference type="InterPro" id="IPR036704">
    <property type="entry name" value="RraA/RraA-like_sf"/>
</dbReference>
<evidence type="ECO:0000256" key="1">
    <source>
        <dbReference type="ARBA" id="ARBA00001342"/>
    </source>
</evidence>
<dbReference type="Gene3D" id="3.50.30.40">
    <property type="entry name" value="Ribonuclease E inhibitor RraA/RraA-like"/>
    <property type="match status" value="1"/>
</dbReference>
<proteinExistence type="inferred from homology"/>
<dbReference type="Pfam" id="PF03737">
    <property type="entry name" value="RraA-like"/>
    <property type="match status" value="1"/>
</dbReference>
<comment type="function">
    <text evidence="8">Catalyzes the aldol cleavage of 4-hydroxy-4-methyl-2-oxoglutarate (HMG) into 2 molecules of pyruvate. Also contains a secondary oxaloacetate (OAA) decarboxylase activity due to the common pyruvate enolate transition state formed following C-C bond cleavage in the retro-aldol and decarboxylation reactions.</text>
</comment>
<feature type="binding site" evidence="13">
    <location>
        <position position="115"/>
    </location>
    <ligand>
        <name>Mg(2+)</name>
        <dbReference type="ChEBI" id="CHEBI:18420"/>
    </ligand>
</feature>
<dbReference type="OrthoDB" id="9784786at2"/>
<evidence type="ECO:0000256" key="3">
    <source>
        <dbReference type="ARBA" id="ARBA00008621"/>
    </source>
</evidence>
<comment type="catalytic activity">
    <reaction evidence="12">
        <text>oxaloacetate + H(+) = pyruvate + CO2</text>
        <dbReference type="Rhea" id="RHEA:15641"/>
        <dbReference type="ChEBI" id="CHEBI:15361"/>
        <dbReference type="ChEBI" id="CHEBI:15378"/>
        <dbReference type="ChEBI" id="CHEBI:16452"/>
        <dbReference type="ChEBI" id="CHEBI:16526"/>
        <dbReference type="EC" id="4.1.1.112"/>
    </reaction>
</comment>
<name>A0A7X3CME3_9BACL</name>
<dbReference type="GO" id="GO:0046872">
    <property type="term" value="F:metal ion binding"/>
    <property type="evidence" value="ECO:0007669"/>
    <property type="project" value="UniProtKB-KW"/>
</dbReference>
<feature type="binding site" evidence="13">
    <location>
        <begin position="92"/>
        <end position="95"/>
    </location>
    <ligand>
        <name>substrate</name>
    </ligand>
</feature>
<dbReference type="EMBL" id="WNZW01000001">
    <property type="protein sequence ID" value="MUG43845.1"/>
    <property type="molecule type" value="Genomic_DNA"/>
</dbReference>
<dbReference type="Proteomes" id="UP000447876">
    <property type="component" value="Unassembled WGS sequence"/>
</dbReference>
<accession>A0A7X3CME3</accession>
<evidence type="ECO:0000256" key="6">
    <source>
        <dbReference type="ARBA" id="ARBA00012947"/>
    </source>
</evidence>
<sequence>MSAFYYPGSEAFKGIPTACISDALDTFGINGGLEGLRALGSGMALAGPAYTLQYEPVPEGETASAGEFIDEVPEGHVVVIANGGRQYCTVWGDLLTHAAKIRGLRGTVIDGCCRDATAILQTGYPLFSLGSYMKSGKNRVRLAARQVPVTIGSTVVRPGDIVAADDSGVIVIPKDVSEQAYRRVKEIEVMEERILLDLQNGMPMKEARIKHRYNQYALRVNV</sequence>
<dbReference type="CDD" id="cd16841">
    <property type="entry name" value="RraA_family"/>
    <property type="match status" value="1"/>
</dbReference>
<dbReference type="EC" id="4.1.1.112" evidence="6"/>
<evidence type="ECO:0000256" key="7">
    <source>
        <dbReference type="ARBA" id="ARBA00016549"/>
    </source>
</evidence>
<comment type="similarity">
    <text evidence="3">Belongs to the class II aldolase/RraA-like family.</text>
</comment>
<comment type="catalytic activity">
    <reaction evidence="1">
        <text>4-hydroxy-4-methyl-2-oxoglutarate = 2 pyruvate</text>
        <dbReference type="Rhea" id="RHEA:22748"/>
        <dbReference type="ChEBI" id="CHEBI:15361"/>
        <dbReference type="ChEBI" id="CHEBI:58276"/>
        <dbReference type="EC" id="4.1.3.17"/>
    </reaction>
</comment>
<organism evidence="14 15">
    <name type="scientific">Paenibacillus woosongensis</name>
    <dbReference type="NCBI Taxonomy" id="307580"/>
    <lineage>
        <taxon>Bacteria</taxon>
        <taxon>Bacillati</taxon>
        <taxon>Bacillota</taxon>
        <taxon>Bacilli</taxon>
        <taxon>Bacillales</taxon>
        <taxon>Paenibacillaceae</taxon>
        <taxon>Paenibacillus</taxon>
    </lineage>
</organism>
<reference evidence="14 15" key="1">
    <citation type="submission" date="2019-11" db="EMBL/GenBank/DDBJ databases">
        <title>Draft genome sequences of five Paenibacillus species of dairy origin.</title>
        <authorList>
            <person name="Olajide A.M."/>
            <person name="Chen S."/>
            <person name="Lapointe G."/>
        </authorList>
    </citation>
    <scope>NUCLEOTIDE SEQUENCE [LARGE SCALE GENOMIC DNA]</scope>
    <source>
        <strain evidence="14 15">12CR55</strain>
    </source>
</reference>
<dbReference type="AlphaFoldDB" id="A0A7X3CME3"/>
<dbReference type="RefSeq" id="WP_155609291.1">
    <property type="nucleotide sequence ID" value="NZ_WNZW01000001.1"/>
</dbReference>
<comment type="caution">
    <text evidence="14">The sequence shown here is derived from an EMBL/GenBank/DDBJ whole genome shotgun (WGS) entry which is preliminary data.</text>
</comment>
<evidence type="ECO:0000256" key="11">
    <source>
        <dbReference type="ARBA" id="ARBA00032305"/>
    </source>
</evidence>
<protein>
    <recommendedName>
        <fullName evidence="7">Putative 4-hydroxy-4-methyl-2-oxoglutarate aldolase</fullName>
        <ecNumber evidence="6">4.1.1.112</ecNumber>
        <ecNumber evidence="5">4.1.3.17</ecNumber>
    </recommendedName>
    <alternativeName>
        <fullName evidence="11">Oxaloacetate decarboxylase</fullName>
    </alternativeName>
    <alternativeName>
        <fullName evidence="9">Regulator of ribonuclease activity homolog</fullName>
    </alternativeName>
    <alternativeName>
        <fullName evidence="10">RraA-like protein</fullName>
    </alternativeName>
</protein>
<evidence type="ECO:0000313" key="15">
    <source>
        <dbReference type="Proteomes" id="UP000447876"/>
    </source>
</evidence>
<dbReference type="EC" id="4.1.3.17" evidence="5"/>
<comment type="cofactor">
    <cofactor evidence="13">
        <name>Mg(2+)</name>
        <dbReference type="ChEBI" id="CHEBI:18420"/>
    </cofactor>
</comment>
<evidence type="ECO:0000256" key="12">
    <source>
        <dbReference type="ARBA" id="ARBA00047973"/>
    </source>
</evidence>
<evidence type="ECO:0000256" key="4">
    <source>
        <dbReference type="ARBA" id="ARBA00011233"/>
    </source>
</evidence>
<keyword evidence="13" id="KW-0479">Metal-binding</keyword>
<evidence type="ECO:0000256" key="5">
    <source>
        <dbReference type="ARBA" id="ARBA00012213"/>
    </source>
</evidence>
<comment type="cofactor">
    <cofactor evidence="2">
        <name>a divalent metal cation</name>
        <dbReference type="ChEBI" id="CHEBI:60240"/>
    </cofactor>
</comment>